<keyword evidence="1" id="KW-0812">Transmembrane</keyword>
<evidence type="ECO:0000256" key="1">
    <source>
        <dbReference type="SAM" id="Phobius"/>
    </source>
</evidence>
<reference evidence="2 3" key="1">
    <citation type="submission" date="2018-03" db="EMBL/GenBank/DDBJ databases">
        <title>Rhodobacter blasticus.</title>
        <authorList>
            <person name="Meyer T.E."/>
            <person name="Miller S."/>
            <person name="Lodha T."/>
            <person name="Gandham S."/>
            <person name="Chintalapati S."/>
            <person name="Chintalapati V.R."/>
        </authorList>
    </citation>
    <scope>NUCLEOTIDE SEQUENCE [LARGE SCALE GENOMIC DNA]</scope>
    <source>
        <strain evidence="2 3">DSM 2131</strain>
    </source>
</reference>
<dbReference type="Proteomes" id="UP000241362">
    <property type="component" value="Unassembled WGS sequence"/>
</dbReference>
<proteinExistence type="predicted"/>
<comment type="caution">
    <text evidence="2">The sequence shown here is derived from an EMBL/GenBank/DDBJ whole genome shotgun (WGS) entry which is preliminary data.</text>
</comment>
<sequence length="66" mass="7040">MLKAIKTFLAKEDGAITVDWVVLTAVVVGLQVIILVTTMRESLVDVSGKIGGEVSQFNDYLNSAGD</sequence>
<keyword evidence="1" id="KW-0472">Membrane</keyword>
<keyword evidence="3" id="KW-1185">Reference proteome</keyword>
<protein>
    <recommendedName>
        <fullName evidence="4">Pilus assembly protein</fullName>
    </recommendedName>
</protein>
<name>A0A2T4J4F2_FUSBL</name>
<organism evidence="2 3">
    <name type="scientific">Fuscovulum blasticum DSM 2131</name>
    <dbReference type="NCBI Taxonomy" id="1188250"/>
    <lineage>
        <taxon>Bacteria</taxon>
        <taxon>Pseudomonadati</taxon>
        <taxon>Pseudomonadota</taxon>
        <taxon>Alphaproteobacteria</taxon>
        <taxon>Rhodobacterales</taxon>
        <taxon>Paracoccaceae</taxon>
        <taxon>Pseudogemmobacter</taxon>
    </lineage>
</organism>
<evidence type="ECO:0000313" key="2">
    <source>
        <dbReference type="EMBL" id="PTE12708.1"/>
    </source>
</evidence>
<evidence type="ECO:0008006" key="4">
    <source>
        <dbReference type="Google" id="ProtNLM"/>
    </source>
</evidence>
<feature type="transmembrane region" description="Helical" evidence="1">
    <location>
        <begin position="20"/>
        <end position="39"/>
    </location>
</feature>
<dbReference type="EMBL" id="PZKE01000032">
    <property type="protein sequence ID" value="PTE12708.1"/>
    <property type="molecule type" value="Genomic_DNA"/>
</dbReference>
<dbReference type="AlphaFoldDB" id="A0A2T4J4F2"/>
<evidence type="ECO:0000313" key="3">
    <source>
        <dbReference type="Proteomes" id="UP000241362"/>
    </source>
</evidence>
<accession>A0A2T4J4F2</accession>
<gene>
    <name evidence="2" type="ORF">C5F44_17055</name>
</gene>
<keyword evidence="1" id="KW-1133">Transmembrane helix</keyword>
<dbReference type="RefSeq" id="WP_107674791.1">
    <property type="nucleotide sequence ID" value="NZ_PZKE01000032.1"/>
</dbReference>